<dbReference type="SUPFAM" id="SSF49899">
    <property type="entry name" value="Concanavalin A-like lectins/glucanases"/>
    <property type="match status" value="1"/>
</dbReference>
<evidence type="ECO:0000259" key="1">
    <source>
        <dbReference type="Pfam" id="PF24299"/>
    </source>
</evidence>
<dbReference type="AlphaFoldDB" id="A0A4R3J8J4"/>
<dbReference type="Gene3D" id="2.60.120.200">
    <property type="match status" value="1"/>
</dbReference>
<gene>
    <name evidence="2" type="ORF">EDD55_10794</name>
</gene>
<evidence type="ECO:0000313" key="3">
    <source>
        <dbReference type="Proteomes" id="UP000295304"/>
    </source>
</evidence>
<dbReference type="Pfam" id="PF13385">
    <property type="entry name" value="Laminin_G_3"/>
    <property type="match status" value="1"/>
</dbReference>
<name>A0A4R3J8J4_9PROT</name>
<comment type="caution">
    <text evidence="2">The sequence shown here is derived from an EMBL/GenBank/DDBJ whole genome shotgun (WGS) entry which is preliminary data.</text>
</comment>
<dbReference type="RefSeq" id="WP_322111144.1">
    <property type="nucleotide sequence ID" value="NZ_CP119676.1"/>
</dbReference>
<dbReference type="EMBL" id="SLZW01000007">
    <property type="protein sequence ID" value="TCS61685.1"/>
    <property type="molecule type" value="Genomic_DNA"/>
</dbReference>
<accession>A0A4R3J8J4</accession>
<feature type="domain" description="DUF7483" evidence="1">
    <location>
        <begin position="434"/>
        <end position="755"/>
    </location>
</feature>
<dbReference type="InterPro" id="IPR013320">
    <property type="entry name" value="ConA-like_dom_sf"/>
</dbReference>
<reference evidence="2 3" key="1">
    <citation type="submission" date="2019-03" db="EMBL/GenBank/DDBJ databases">
        <title>Genomic Encyclopedia of Type Strains, Phase IV (KMG-IV): sequencing the most valuable type-strain genomes for metagenomic binning, comparative biology and taxonomic classification.</title>
        <authorList>
            <person name="Goeker M."/>
        </authorList>
    </citation>
    <scope>NUCLEOTIDE SEQUENCE [LARGE SCALE GENOMIC DNA]</scope>
    <source>
        <strain evidence="2 3">DSM 101688</strain>
    </source>
</reference>
<organism evidence="2 3">
    <name type="scientific">Varunaivibrio sulfuroxidans</name>
    <dbReference type="NCBI Taxonomy" id="1773489"/>
    <lineage>
        <taxon>Bacteria</taxon>
        <taxon>Pseudomonadati</taxon>
        <taxon>Pseudomonadota</taxon>
        <taxon>Alphaproteobacteria</taxon>
        <taxon>Rhodospirillales</taxon>
        <taxon>Magnetovibrionaceae</taxon>
        <taxon>Varunaivibrio</taxon>
    </lineage>
</organism>
<evidence type="ECO:0000313" key="2">
    <source>
        <dbReference type="EMBL" id="TCS61685.1"/>
    </source>
</evidence>
<dbReference type="Proteomes" id="UP000295304">
    <property type="component" value="Unassembled WGS sequence"/>
</dbReference>
<proteinExistence type="predicted"/>
<protein>
    <recommendedName>
        <fullName evidence="1">DUF7483 domain-containing protein</fullName>
    </recommendedName>
</protein>
<sequence length="771" mass="81177">MGMILSPFSSSTGANDAVKDAALLDGVSGYLSRTPVVAGNGGVWSFSCWVKPTATGTVRSLFSDAAPTFSTIVRIMDTDQIAVDIANQVDTSFRLTTTAVFRDVSAWMHVLVAVNTSAATAADRVKIYVNGDLQSVTGTYPTTAFGGGLSASYPWTIGYNHSAAPYDYTGYIAAAVFTDGHTLTPTIFGKTDPVSGNWTPKKPNVAAYGANGFYLNFKNGGALGADVSGNGNNFIATGIVTQSTDTPTNNHAVLNPATNLSKAGGFFYRNGNRTVVTAPANTNYCRTESTFYFSGLTGCRATITHIGQATSTFVGVRNVDTGTLYAFRADGQWFDGAAWSVWAGGWIDGDVIVPLCDPVSGELTFIRSGVGVGAKTIPPGNYIFVFNAVGGVSTGGQWDVDFNDAYVGTTYLSKTYGVLTTNGLTPVTGKNVHDHFNTVAYTGGVPTITGVGFRPDFMWVKSRSLISNHVLFDSVRGLIAPASGEIYPNLTNVEAATGAISSMSGDGWAYNLTDANYNGIGDTYVAWCAKLPNIVTSGWAGSPTITPTEERCNPTLGMSIVSYTGNATLGATIPHSLGKKPAVVIVKNRVLGIGQWMVYHRSLGATNYLLLQDTYATLSSVSAWNNTAPTAQLITLGNFDHVNAAGSPMIAYIFAESDFIKVGGYTGNGLADGPFVNANISPVWTMTKRTDVADGWYIQDDVRAPANPRSAYLRADATAVEDTSAVLTDFTATGVKTRTTLAATNALGGTYVYLMIGQPLGGRNTTEAVGR</sequence>
<dbReference type="Pfam" id="PF24299">
    <property type="entry name" value="DUF7483"/>
    <property type="match status" value="1"/>
</dbReference>
<keyword evidence="3" id="KW-1185">Reference proteome</keyword>
<dbReference type="InterPro" id="IPR055906">
    <property type="entry name" value="DUF7483"/>
</dbReference>